<accession>A0AAD6RMK3</accession>
<dbReference type="Proteomes" id="UP001164929">
    <property type="component" value="Chromosome 1"/>
</dbReference>
<protein>
    <submittedName>
        <fullName evidence="1">Uncharacterized protein</fullName>
    </submittedName>
</protein>
<dbReference type="EMBL" id="JAQIZT010000001">
    <property type="protein sequence ID" value="KAJ7011733.1"/>
    <property type="molecule type" value="Genomic_DNA"/>
</dbReference>
<reference evidence="1 2" key="1">
    <citation type="journal article" date="2023" name="Mol. Ecol. Resour.">
        <title>Chromosome-level genome assembly of a triploid poplar Populus alba 'Berolinensis'.</title>
        <authorList>
            <person name="Chen S."/>
            <person name="Yu Y."/>
            <person name="Wang X."/>
            <person name="Wang S."/>
            <person name="Zhang T."/>
            <person name="Zhou Y."/>
            <person name="He R."/>
            <person name="Meng N."/>
            <person name="Wang Y."/>
            <person name="Liu W."/>
            <person name="Liu Z."/>
            <person name="Liu J."/>
            <person name="Guo Q."/>
            <person name="Huang H."/>
            <person name="Sederoff R.R."/>
            <person name="Wang G."/>
            <person name="Qu G."/>
            <person name="Chen S."/>
        </authorList>
    </citation>
    <scope>NUCLEOTIDE SEQUENCE [LARGE SCALE GENOMIC DNA]</scope>
    <source>
        <strain evidence="1">SC-2020</strain>
    </source>
</reference>
<evidence type="ECO:0000313" key="1">
    <source>
        <dbReference type="EMBL" id="KAJ7011733.1"/>
    </source>
</evidence>
<dbReference type="AlphaFoldDB" id="A0AAD6RMK3"/>
<comment type="caution">
    <text evidence="1">The sequence shown here is derived from an EMBL/GenBank/DDBJ whole genome shotgun (WGS) entry which is preliminary data.</text>
</comment>
<sequence length="71" mass="7826">MGLCSDPRGFGSFRVRTQKGLGWVQSPESGPKGVGFGSFPICNPNGLGWGWRANPRGLKDGFMFRPKRVWV</sequence>
<proteinExistence type="predicted"/>
<keyword evidence="2" id="KW-1185">Reference proteome</keyword>
<evidence type="ECO:0000313" key="2">
    <source>
        <dbReference type="Proteomes" id="UP001164929"/>
    </source>
</evidence>
<organism evidence="1 2">
    <name type="scientific">Populus alba x Populus x berolinensis</name>
    <dbReference type="NCBI Taxonomy" id="444605"/>
    <lineage>
        <taxon>Eukaryota</taxon>
        <taxon>Viridiplantae</taxon>
        <taxon>Streptophyta</taxon>
        <taxon>Embryophyta</taxon>
        <taxon>Tracheophyta</taxon>
        <taxon>Spermatophyta</taxon>
        <taxon>Magnoliopsida</taxon>
        <taxon>eudicotyledons</taxon>
        <taxon>Gunneridae</taxon>
        <taxon>Pentapetalae</taxon>
        <taxon>rosids</taxon>
        <taxon>fabids</taxon>
        <taxon>Malpighiales</taxon>
        <taxon>Salicaceae</taxon>
        <taxon>Saliceae</taxon>
        <taxon>Populus</taxon>
    </lineage>
</organism>
<gene>
    <name evidence="1" type="ORF">NC653_001979</name>
</gene>
<name>A0AAD6RMK3_9ROSI</name>